<dbReference type="EMBL" id="BONJ01000029">
    <property type="protein sequence ID" value="GIG17046.1"/>
    <property type="molecule type" value="Genomic_DNA"/>
</dbReference>
<name>A0A8J3LKX7_9ACTN</name>
<evidence type="ECO:0000313" key="1">
    <source>
        <dbReference type="EMBL" id="GIG17046.1"/>
    </source>
</evidence>
<evidence type="ECO:0008006" key="3">
    <source>
        <dbReference type="Google" id="ProtNLM"/>
    </source>
</evidence>
<organism evidence="1 2">
    <name type="scientific">Catellatospora methionotrophica</name>
    <dbReference type="NCBI Taxonomy" id="121620"/>
    <lineage>
        <taxon>Bacteria</taxon>
        <taxon>Bacillati</taxon>
        <taxon>Actinomycetota</taxon>
        <taxon>Actinomycetes</taxon>
        <taxon>Micromonosporales</taxon>
        <taxon>Micromonosporaceae</taxon>
        <taxon>Catellatospora</taxon>
    </lineage>
</organism>
<keyword evidence="2" id="KW-1185">Reference proteome</keyword>
<evidence type="ECO:0000313" key="2">
    <source>
        <dbReference type="Proteomes" id="UP000660339"/>
    </source>
</evidence>
<reference evidence="1" key="1">
    <citation type="submission" date="2021-01" db="EMBL/GenBank/DDBJ databases">
        <title>Whole genome shotgun sequence of Catellatospora methionotrophica NBRC 14553.</title>
        <authorList>
            <person name="Komaki H."/>
            <person name="Tamura T."/>
        </authorList>
    </citation>
    <scope>NUCLEOTIDE SEQUENCE</scope>
    <source>
        <strain evidence="1">NBRC 14553</strain>
    </source>
</reference>
<gene>
    <name evidence="1" type="ORF">Cme02nite_53780</name>
</gene>
<sequence>MTSGRVVHTARMRFTKTFSEQQYDQALDAWSWLGLEGRKPLFTSLFGDVFLAGGDGCWYLDTIEGALTRVWASADELERELSTEQGQDRYLLGGLAAQADARGLRLGPDQVYTFMPPPVIGGGVTVESVVVESFTVAVNIAGQIHEQVRDLPPGTSITGVTLG</sequence>
<protein>
    <recommendedName>
        <fullName evidence="3">T6SS immunity protein Tdi1 C-terminal domain-containing protein</fullName>
    </recommendedName>
</protein>
<dbReference type="Proteomes" id="UP000660339">
    <property type="component" value="Unassembled WGS sequence"/>
</dbReference>
<accession>A0A8J3LKX7</accession>
<proteinExistence type="predicted"/>
<dbReference type="AlphaFoldDB" id="A0A8J3LKX7"/>
<comment type="caution">
    <text evidence="1">The sequence shown here is derived from an EMBL/GenBank/DDBJ whole genome shotgun (WGS) entry which is preliminary data.</text>
</comment>